<dbReference type="SUPFAM" id="SSF46894">
    <property type="entry name" value="C-terminal effector domain of the bipartite response regulators"/>
    <property type="match status" value="1"/>
</dbReference>
<dbReference type="Gene3D" id="3.40.50.2300">
    <property type="match status" value="1"/>
</dbReference>
<evidence type="ECO:0000256" key="4">
    <source>
        <dbReference type="ARBA" id="ARBA00023125"/>
    </source>
</evidence>
<dbReference type="InterPro" id="IPR036388">
    <property type="entry name" value="WH-like_DNA-bd_sf"/>
</dbReference>
<dbReference type="Gene3D" id="1.10.10.10">
    <property type="entry name" value="Winged helix-like DNA-binding domain superfamily/Winged helix DNA-binding domain"/>
    <property type="match status" value="1"/>
</dbReference>
<organism evidence="8">
    <name type="scientific">marine metagenome</name>
    <dbReference type="NCBI Taxonomy" id="408172"/>
    <lineage>
        <taxon>unclassified sequences</taxon>
        <taxon>metagenomes</taxon>
        <taxon>ecological metagenomes</taxon>
    </lineage>
</organism>
<reference evidence="8" key="1">
    <citation type="submission" date="2018-05" db="EMBL/GenBank/DDBJ databases">
        <authorList>
            <person name="Lanie J.A."/>
            <person name="Ng W.-L."/>
            <person name="Kazmierczak K.M."/>
            <person name="Andrzejewski T.M."/>
            <person name="Davidsen T.M."/>
            <person name="Wayne K.J."/>
            <person name="Tettelin H."/>
            <person name="Glass J.I."/>
            <person name="Rusch D."/>
            <person name="Podicherti R."/>
            <person name="Tsui H.-C.T."/>
            <person name="Winkler M.E."/>
        </authorList>
    </citation>
    <scope>NUCLEOTIDE SEQUENCE</scope>
</reference>
<gene>
    <name evidence="8" type="ORF">METZ01_LOCUS307103</name>
</gene>
<dbReference type="PROSITE" id="PS51755">
    <property type="entry name" value="OMPR_PHOB"/>
    <property type="match status" value="1"/>
</dbReference>
<sequence length="148" mass="16809">LEKKGADAIILDIMLPGMDGFQVLRKIRENSAIPVIMLTARGEVTDRIVGLELGADDYLSKPFEPRELLARIQSILRRTHSSAAIVENVHFKGLKIDKNKQEVLLYDKPIFLSTTEFEALLLFVEHAGETLDREFLVENLRGISWQSY</sequence>
<feature type="domain" description="OmpR/PhoB-type" evidence="7">
    <location>
        <begin position="86"/>
        <end position="148"/>
    </location>
</feature>
<dbReference type="GO" id="GO:0006355">
    <property type="term" value="P:regulation of DNA-templated transcription"/>
    <property type="evidence" value="ECO:0007669"/>
    <property type="project" value="InterPro"/>
</dbReference>
<dbReference type="PROSITE" id="PS50110">
    <property type="entry name" value="RESPONSE_REGULATORY"/>
    <property type="match status" value="1"/>
</dbReference>
<dbReference type="InterPro" id="IPR001789">
    <property type="entry name" value="Sig_transdc_resp-reg_receiver"/>
</dbReference>
<keyword evidence="1" id="KW-0597">Phosphoprotein</keyword>
<evidence type="ECO:0000256" key="3">
    <source>
        <dbReference type="ARBA" id="ARBA00023015"/>
    </source>
</evidence>
<keyword evidence="3" id="KW-0805">Transcription regulation</keyword>
<keyword evidence="2" id="KW-0902">Two-component regulatory system</keyword>
<accession>A0A382MZB8</accession>
<dbReference type="Gene3D" id="6.10.250.690">
    <property type="match status" value="1"/>
</dbReference>
<dbReference type="PANTHER" id="PTHR48111">
    <property type="entry name" value="REGULATOR OF RPOS"/>
    <property type="match status" value="1"/>
</dbReference>
<dbReference type="PANTHER" id="PTHR48111:SF1">
    <property type="entry name" value="TWO-COMPONENT RESPONSE REGULATOR ORR33"/>
    <property type="match status" value="1"/>
</dbReference>
<evidence type="ECO:0000313" key="8">
    <source>
        <dbReference type="EMBL" id="SVC54249.1"/>
    </source>
</evidence>
<protein>
    <recommendedName>
        <fullName evidence="9">Response regulatory domain-containing protein</fullName>
    </recommendedName>
</protein>
<dbReference type="Pfam" id="PF00072">
    <property type="entry name" value="Response_reg"/>
    <property type="match status" value="1"/>
</dbReference>
<dbReference type="GO" id="GO:0005829">
    <property type="term" value="C:cytosol"/>
    <property type="evidence" value="ECO:0007669"/>
    <property type="project" value="TreeGrafter"/>
</dbReference>
<evidence type="ECO:0000256" key="1">
    <source>
        <dbReference type="ARBA" id="ARBA00022553"/>
    </source>
</evidence>
<dbReference type="GO" id="GO:0000976">
    <property type="term" value="F:transcription cis-regulatory region binding"/>
    <property type="evidence" value="ECO:0007669"/>
    <property type="project" value="TreeGrafter"/>
</dbReference>
<dbReference type="InterPro" id="IPR016032">
    <property type="entry name" value="Sig_transdc_resp-reg_C-effctor"/>
</dbReference>
<evidence type="ECO:0000259" key="6">
    <source>
        <dbReference type="PROSITE" id="PS50110"/>
    </source>
</evidence>
<evidence type="ECO:0000256" key="5">
    <source>
        <dbReference type="ARBA" id="ARBA00023163"/>
    </source>
</evidence>
<proteinExistence type="predicted"/>
<keyword evidence="4" id="KW-0238">DNA-binding</keyword>
<feature type="non-terminal residue" evidence="8">
    <location>
        <position position="148"/>
    </location>
</feature>
<dbReference type="EMBL" id="UINC01096945">
    <property type="protein sequence ID" value="SVC54249.1"/>
    <property type="molecule type" value="Genomic_DNA"/>
</dbReference>
<dbReference type="SUPFAM" id="SSF52172">
    <property type="entry name" value="CheY-like"/>
    <property type="match status" value="1"/>
</dbReference>
<feature type="non-terminal residue" evidence="8">
    <location>
        <position position="1"/>
    </location>
</feature>
<evidence type="ECO:0000259" key="7">
    <source>
        <dbReference type="PROSITE" id="PS51755"/>
    </source>
</evidence>
<dbReference type="InterPro" id="IPR001867">
    <property type="entry name" value="OmpR/PhoB-type_DNA-bd"/>
</dbReference>
<keyword evidence="5" id="KW-0804">Transcription</keyword>
<evidence type="ECO:0008006" key="9">
    <source>
        <dbReference type="Google" id="ProtNLM"/>
    </source>
</evidence>
<dbReference type="SMART" id="SM00448">
    <property type="entry name" value="REC"/>
    <property type="match status" value="1"/>
</dbReference>
<dbReference type="GO" id="GO:0032993">
    <property type="term" value="C:protein-DNA complex"/>
    <property type="evidence" value="ECO:0007669"/>
    <property type="project" value="TreeGrafter"/>
</dbReference>
<name>A0A382MZB8_9ZZZZ</name>
<dbReference type="InterPro" id="IPR011006">
    <property type="entry name" value="CheY-like_superfamily"/>
</dbReference>
<evidence type="ECO:0000256" key="2">
    <source>
        <dbReference type="ARBA" id="ARBA00023012"/>
    </source>
</evidence>
<feature type="domain" description="Response regulatory" evidence="6">
    <location>
        <begin position="1"/>
        <end position="76"/>
    </location>
</feature>
<dbReference type="InterPro" id="IPR039420">
    <property type="entry name" value="WalR-like"/>
</dbReference>
<dbReference type="GO" id="GO:0000156">
    <property type="term" value="F:phosphorelay response regulator activity"/>
    <property type="evidence" value="ECO:0007669"/>
    <property type="project" value="TreeGrafter"/>
</dbReference>
<dbReference type="AlphaFoldDB" id="A0A382MZB8"/>